<evidence type="ECO:0000313" key="1">
    <source>
        <dbReference type="EMBL" id="MPN28752.1"/>
    </source>
</evidence>
<reference evidence="1" key="1">
    <citation type="submission" date="2019-08" db="EMBL/GenBank/DDBJ databases">
        <authorList>
            <person name="Kucharzyk K."/>
            <person name="Murdoch R.W."/>
            <person name="Higgins S."/>
            <person name="Loffler F."/>
        </authorList>
    </citation>
    <scope>NUCLEOTIDE SEQUENCE</scope>
</reference>
<gene>
    <name evidence="1" type="ORF">SDC9_176197</name>
</gene>
<protein>
    <submittedName>
        <fullName evidence="1">Uncharacterized protein</fullName>
    </submittedName>
</protein>
<comment type="caution">
    <text evidence="1">The sequence shown here is derived from an EMBL/GenBank/DDBJ whole genome shotgun (WGS) entry which is preliminary data.</text>
</comment>
<name>A0A645GS36_9ZZZZ</name>
<dbReference type="EMBL" id="VSSQ01079149">
    <property type="protein sequence ID" value="MPN28752.1"/>
    <property type="molecule type" value="Genomic_DNA"/>
</dbReference>
<sequence length="169" mass="17809">MLDARHMGLRAQLEVARGVRRRKLGVQRGPFRAALAALEAEAQLHAASTVVARLAVDGHVAGVHFLVAQLGGTGIHHLEVVIARQTGNAVGARHAHFVFCTRVIGCEILVGDGPIQQVRALDLAVHGARAELVFLKAQRCARPVRGGASHGLADPCGQLRKILGDAPTA</sequence>
<accession>A0A645GS36</accession>
<organism evidence="1">
    <name type="scientific">bioreactor metagenome</name>
    <dbReference type="NCBI Taxonomy" id="1076179"/>
    <lineage>
        <taxon>unclassified sequences</taxon>
        <taxon>metagenomes</taxon>
        <taxon>ecological metagenomes</taxon>
    </lineage>
</organism>
<proteinExistence type="predicted"/>
<dbReference type="AlphaFoldDB" id="A0A645GS36"/>